<protein>
    <submittedName>
        <fullName evidence="2">Low molecular weight phosphotyrosine protein phosphatase</fullName>
    </submittedName>
</protein>
<proteinExistence type="predicted"/>
<dbReference type="EMBL" id="JBGOSP010000064">
    <property type="protein sequence ID" value="MFA3843550.1"/>
    <property type="molecule type" value="Genomic_DNA"/>
</dbReference>
<dbReference type="Gene3D" id="3.40.50.2300">
    <property type="match status" value="1"/>
</dbReference>
<organism evidence="2 3">
    <name type="scientific">Streptomyces aureus</name>
    <dbReference type="NCBI Taxonomy" id="193461"/>
    <lineage>
        <taxon>Bacteria</taxon>
        <taxon>Bacillati</taxon>
        <taxon>Actinomycetota</taxon>
        <taxon>Actinomycetes</taxon>
        <taxon>Kitasatosporales</taxon>
        <taxon>Streptomycetaceae</taxon>
        <taxon>Streptomyces</taxon>
    </lineage>
</organism>
<comment type="caution">
    <text evidence="2">The sequence shown here is derived from an EMBL/GenBank/DDBJ whole genome shotgun (WGS) entry which is preliminary data.</text>
</comment>
<feature type="domain" description="Phosphotyrosine protein phosphatase I" evidence="1">
    <location>
        <begin position="1"/>
        <end position="119"/>
    </location>
</feature>
<reference evidence="2 3" key="1">
    <citation type="submission" date="2024-08" db="EMBL/GenBank/DDBJ databases">
        <title>Genome sequence of Streptomyces aureus CACIA-1.46HGO.</title>
        <authorList>
            <person name="Evangelista-Martinez Z."/>
        </authorList>
    </citation>
    <scope>NUCLEOTIDE SEQUENCE [LARGE SCALE GENOMIC DNA]</scope>
    <source>
        <strain evidence="2 3">CACIA-1.46HGO</strain>
    </source>
</reference>
<keyword evidence="3" id="KW-1185">Reference proteome</keyword>
<gene>
    <name evidence="2" type="ORF">ACEG43_46895</name>
</gene>
<accession>A0ABV4SYP1</accession>
<dbReference type="SMART" id="SM00226">
    <property type="entry name" value="LMWPc"/>
    <property type="match status" value="1"/>
</dbReference>
<dbReference type="Proteomes" id="UP001571476">
    <property type="component" value="Unassembled WGS sequence"/>
</dbReference>
<dbReference type="InterPro" id="IPR036196">
    <property type="entry name" value="Ptyr_pPase_sf"/>
</dbReference>
<name>A0ABV4SYP1_9ACTN</name>
<dbReference type="SUPFAM" id="SSF52788">
    <property type="entry name" value="Phosphotyrosine protein phosphatases I"/>
    <property type="match status" value="1"/>
</dbReference>
<dbReference type="Pfam" id="PF01451">
    <property type="entry name" value="LMWPc"/>
    <property type="match status" value="1"/>
</dbReference>
<evidence type="ECO:0000313" key="3">
    <source>
        <dbReference type="Proteomes" id="UP001571476"/>
    </source>
</evidence>
<sequence>MLSLRGGPLEVRSAGLIDKWVAGGTAHPSMIAAASDRGYDLTGHRPAQVDKTLIDWADLVLAMDRSVLAKLHTIGGAESTAKVQLYLEDQHVPDPMGKPAADFTACAAIIEARSARYLP</sequence>
<dbReference type="RefSeq" id="WP_372567366.1">
    <property type="nucleotide sequence ID" value="NZ_JBGOSP010000064.1"/>
</dbReference>
<evidence type="ECO:0000313" key="2">
    <source>
        <dbReference type="EMBL" id="MFA3843550.1"/>
    </source>
</evidence>
<dbReference type="InterPro" id="IPR023485">
    <property type="entry name" value="Ptyr_pPase"/>
</dbReference>
<evidence type="ECO:0000259" key="1">
    <source>
        <dbReference type="SMART" id="SM00226"/>
    </source>
</evidence>